<feature type="active site" description="N6-AMP-lysine intermediate" evidence="14">
    <location>
        <position position="113"/>
    </location>
</feature>
<dbReference type="Pfam" id="PF01653">
    <property type="entry name" value="DNA_ligase_aden"/>
    <property type="match status" value="1"/>
</dbReference>
<sequence>MDVLPKIQALRDELNLHNYNYYVLDNPTISDYEFDLKLKELQDLEAQHPEYFDENSPTQRVGGTITKNFETVKHEYRMYSLDNSYSKEDLLDWERRAQKILGDVPLEYTCELKYDGASISISYENGKLKRAVTRGDGFQGDDVTNNIKTIKAVPIKLKGDFPEKFDIRGEIILPFAGFEKMNQELIEIGETPYANPRNTASGSLKLQDSAEVAKRPLDCLLYSLIGNNLHITSHFEGLEKARQWGFKVPKQSHLAKNMNEVLDFIDYWDKHRHEMPYETDGVVVKINNLHLQDELGYTAKSPRWAIAYKFKAEQVSTKLNSISYQVGRTGAITPVANLMPVQLAGTVVKRASLHNADQIEKLDIRIGDEVFVEKGGEIIPKIIGVDFSKRPSHSEPTKYITHCPECQTELERKEGEANHYCPNFYGCPPQIIGRIQHFITRKAMDIEGLGGETVALLFNNGLVTNFADLYELKKEQIIPLERMAEKSADNMIKGIQKSKEIPFERVLYALGIRYVGETVAKKLAKHYKSIDAIASASLMDLILVDEIGEKIAQSVIEFFDNQENRLIIERLKQHGVQLEVSASNDTAVSDTLSGKTFVVSGVFEKFSRDDLKKAIEDNGGKVGSSISAKTHFVVAGDNMGPAKLEKAKQLNIPIISENDFIEMING</sequence>
<dbReference type="InterPro" id="IPR041663">
    <property type="entry name" value="DisA/LigA_HHH"/>
</dbReference>
<proteinExistence type="inferred from homology"/>
<name>A0A1G4VE48_9FLAO</name>
<evidence type="ECO:0000256" key="4">
    <source>
        <dbReference type="ARBA" id="ARBA00022598"/>
    </source>
</evidence>
<reference evidence="16 17" key="1">
    <citation type="submission" date="2016-10" db="EMBL/GenBank/DDBJ databases">
        <authorList>
            <person name="de Groot N.N."/>
        </authorList>
    </citation>
    <scope>NUCLEOTIDE SEQUENCE [LARGE SCALE GENOMIC DNA]</scope>
    <source>
        <strain evidence="16 17">CGMCC 1.3801</strain>
    </source>
</reference>
<dbReference type="InterPro" id="IPR010994">
    <property type="entry name" value="RuvA_2-like"/>
</dbReference>
<dbReference type="NCBIfam" id="TIGR00575">
    <property type="entry name" value="dnlj"/>
    <property type="match status" value="1"/>
</dbReference>
<keyword evidence="8 14" id="KW-0862">Zinc</keyword>
<keyword evidence="11 14" id="KW-0234">DNA repair</keyword>
<keyword evidence="10 14" id="KW-0520">NAD</keyword>
<dbReference type="SUPFAM" id="SSF50249">
    <property type="entry name" value="Nucleic acid-binding proteins"/>
    <property type="match status" value="1"/>
</dbReference>
<evidence type="ECO:0000256" key="14">
    <source>
        <dbReference type="HAMAP-Rule" id="MF_01588"/>
    </source>
</evidence>
<feature type="binding site" evidence="14">
    <location>
        <begin position="31"/>
        <end position="35"/>
    </location>
    <ligand>
        <name>NAD(+)</name>
        <dbReference type="ChEBI" id="CHEBI:57540"/>
    </ligand>
</feature>
<dbReference type="Pfam" id="PF00533">
    <property type="entry name" value="BRCT"/>
    <property type="match status" value="1"/>
</dbReference>
<dbReference type="CDD" id="cd00114">
    <property type="entry name" value="LIGANc"/>
    <property type="match status" value="1"/>
</dbReference>
<evidence type="ECO:0000259" key="15">
    <source>
        <dbReference type="PROSITE" id="PS50172"/>
    </source>
</evidence>
<feature type="binding site" evidence="14">
    <location>
        <position position="427"/>
    </location>
    <ligand>
        <name>Zn(2+)</name>
        <dbReference type="ChEBI" id="CHEBI:29105"/>
    </ligand>
</feature>
<feature type="binding site" evidence="14">
    <location>
        <position position="111"/>
    </location>
    <ligand>
        <name>NAD(+)</name>
        <dbReference type="ChEBI" id="CHEBI:57540"/>
    </ligand>
</feature>
<evidence type="ECO:0000256" key="3">
    <source>
        <dbReference type="ARBA" id="ARBA00013308"/>
    </source>
</evidence>
<dbReference type="eggNOG" id="COG0272">
    <property type="taxonomic scope" value="Bacteria"/>
</dbReference>
<evidence type="ECO:0000256" key="10">
    <source>
        <dbReference type="ARBA" id="ARBA00023027"/>
    </source>
</evidence>
<evidence type="ECO:0000256" key="1">
    <source>
        <dbReference type="ARBA" id="ARBA00004067"/>
    </source>
</evidence>
<dbReference type="PANTHER" id="PTHR23389">
    <property type="entry name" value="CHROMOSOME TRANSMISSION FIDELITY FACTOR 18"/>
    <property type="match status" value="1"/>
</dbReference>
<dbReference type="CDD" id="cd17748">
    <property type="entry name" value="BRCT_DNA_ligase_like"/>
    <property type="match status" value="1"/>
</dbReference>
<dbReference type="FunFam" id="1.10.150.20:FF:000007">
    <property type="entry name" value="DNA ligase"/>
    <property type="match status" value="1"/>
</dbReference>
<evidence type="ECO:0000256" key="9">
    <source>
        <dbReference type="ARBA" id="ARBA00022842"/>
    </source>
</evidence>
<dbReference type="Gene3D" id="1.10.287.610">
    <property type="entry name" value="Helix hairpin bin"/>
    <property type="match status" value="1"/>
</dbReference>
<evidence type="ECO:0000256" key="2">
    <source>
        <dbReference type="ARBA" id="ARBA00012722"/>
    </source>
</evidence>
<dbReference type="RefSeq" id="WP_023576400.1">
    <property type="nucleotide sequence ID" value="NZ_CBCSBQ010000022.1"/>
</dbReference>
<feature type="binding site" evidence="14">
    <location>
        <position position="170"/>
    </location>
    <ligand>
        <name>NAD(+)</name>
        <dbReference type="ChEBI" id="CHEBI:57540"/>
    </ligand>
</feature>
<dbReference type="AlphaFoldDB" id="A0A1G4VE48"/>
<keyword evidence="9 14" id="KW-0460">Magnesium</keyword>
<dbReference type="Gene3D" id="2.40.50.140">
    <property type="entry name" value="Nucleic acid-binding proteins"/>
    <property type="match status" value="1"/>
</dbReference>
<dbReference type="InterPro" id="IPR036420">
    <property type="entry name" value="BRCT_dom_sf"/>
</dbReference>
<evidence type="ECO:0000313" key="16">
    <source>
        <dbReference type="EMBL" id="SCX05357.1"/>
    </source>
</evidence>
<keyword evidence="7 14" id="KW-0227">DNA damage</keyword>
<comment type="function">
    <text evidence="1 14">DNA ligase that catalyzes the formation of phosphodiester linkages between 5'-phosphoryl and 3'-hydroxyl groups in double-stranded DNA using NAD as a coenzyme and as the energy source for the reaction. It is essential for DNA replication and repair of damaged DNA.</text>
</comment>
<dbReference type="InterPro" id="IPR013839">
    <property type="entry name" value="DNAligase_adenylation"/>
</dbReference>
<evidence type="ECO:0000256" key="8">
    <source>
        <dbReference type="ARBA" id="ARBA00022833"/>
    </source>
</evidence>
<dbReference type="PANTHER" id="PTHR23389:SF9">
    <property type="entry name" value="DNA LIGASE"/>
    <property type="match status" value="1"/>
</dbReference>
<dbReference type="SUPFAM" id="SSF47781">
    <property type="entry name" value="RuvA domain 2-like"/>
    <property type="match status" value="1"/>
</dbReference>
<evidence type="ECO:0000313" key="17">
    <source>
        <dbReference type="Proteomes" id="UP000182124"/>
    </source>
</evidence>
<feature type="domain" description="BRCT" evidence="15">
    <location>
        <begin position="587"/>
        <end position="666"/>
    </location>
</feature>
<dbReference type="SMART" id="SM00292">
    <property type="entry name" value="BRCT"/>
    <property type="match status" value="1"/>
</dbReference>
<evidence type="ECO:0000256" key="6">
    <source>
        <dbReference type="ARBA" id="ARBA00022723"/>
    </source>
</evidence>
<dbReference type="GO" id="GO:0003911">
    <property type="term" value="F:DNA ligase (NAD+) activity"/>
    <property type="evidence" value="ECO:0007669"/>
    <property type="project" value="UniProtKB-UniRule"/>
</dbReference>
<dbReference type="EMBL" id="FMTY01000002">
    <property type="protein sequence ID" value="SCX05357.1"/>
    <property type="molecule type" value="Genomic_DNA"/>
</dbReference>
<dbReference type="SUPFAM" id="SSF52113">
    <property type="entry name" value="BRCT domain"/>
    <property type="match status" value="1"/>
</dbReference>
<dbReference type="Pfam" id="PF12826">
    <property type="entry name" value="HHH_2"/>
    <property type="match status" value="1"/>
</dbReference>
<protein>
    <recommendedName>
        <fullName evidence="3 14">DNA ligase</fullName>
        <ecNumber evidence="2 14">6.5.1.2</ecNumber>
    </recommendedName>
    <alternativeName>
        <fullName evidence="14">Polydeoxyribonucleotide synthase [NAD(+)]</fullName>
    </alternativeName>
</protein>
<dbReference type="HAMAP" id="MF_01588">
    <property type="entry name" value="DNA_ligase_A"/>
    <property type="match status" value="1"/>
</dbReference>
<dbReference type="GO" id="GO:0006260">
    <property type="term" value="P:DNA replication"/>
    <property type="evidence" value="ECO:0007669"/>
    <property type="project" value="UniProtKB-KW"/>
</dbReference>
<keyword evidence="14" id="KW-0464">Manganese</keyword>
<evidence type="ECO:0000256" key="11">
    <source>
        <dbReference type="ARBA" id="ARBA00023204"/>
    </source>
</evidence>
<dbReference type="GO" id="GO:0046872">
    <property type="term" value="F:metal ion binding"/>
    <property type="evidence" value="ECO:0007669"/>
    <property type="project" value="UniProtKB-KW"/>
</dbReference>
<feature type="binding site" evidence="14">
    <location>
        <position position="406"/>
    </location>
    <ligand>
        <name>Zn(2+)</name>
        <dbReference type="ChEBI" id="CHEBI:29105"/>
    </ligand>
</feature>
<evidence type="ECO:0000256" key="13">
    <source>
        <dbReference type="ARBA" id="ARBA00060881"/>
    </source>
</evidence>
<dbReference type="PROSITE" id="PS50172">
    <property type="entry name" value="BRCT"/>
    <property type="match status" value="1"/>
</dbReference>
<feature type="binding site" evidence="14">
    <location>
        <position position="309"/>
    </location>
    <ligand>
        <name>NAD(+)</name>
        <dbReference type="ChEBI" id="CHEBI:57540"/>
    </ligand>
</feature>
<dbReference type="PIRSF" id="PIRSF001604">
    <property type="entry name" value="LigA"/>
    <property type="match status" value="1"/>
</dbReference>
<gene>
    <name evidence="14" type="primary">ligA</name>
    <name evidence="16" type="ORF">SAMN02927925_00804</name>
</gene>
<dbReference type="Gene3D" id="6.20.10.30">
    <property type="match status" value="1"/>
</dbReference>
<dbReference type="FunFam" id="3.30.470.30:FF:000001">
    <property type="entry name" value="DNA ligase"/>
    <property type="match status" value="1"/>
</dbReference>
<dbReference type="InterPro" id="IPR004150">
    <property type="entry name" value="NAD_DNA_ligase_OB"/>
</dbReference>
<dbReference type="InterPro" id="IPR033136">
    <property type="entry name" value="DNA_ligase_CS"/>
</dbReference>
<keyword evidence="5 14" id="KW-0235">DNA replication</keyword>
<dbReference type="GO" id="GO:0006281">
    <property type="term" value="P:DNA repair"/>
    <property type="evidence" value="ECO:0007669"/>
    <property type="project" value="UniProtKB-KW"/>
</dbReference>
<dbReference type="PROSITE" id="PS01056">
    <property type="entry name" value="DNA_LIGASE_N2"/>
    <property type="match status" value="1"/>
</dbReference>
<dbReference type="FunFam" id="1.10.287.610:FF:000002">
    <property type="entry name" value="DNA ligase"/>
    <property type="match status" value="1"/>
</dbReference>
<dbReference type="EC" id="6.5.1.2" evidence="2 14"/>
<evidence type="ECO:0000256" key="5">
    <source>
        <dbReference type="ARBA" id="ARBA00022705"/>
    </source>
</evidence>
<evidence type="ECO:0000256" key="7">
    <source>
        <dbReference type="ARBA" id="ARBA00022763"/>
    </source>
</evidence>
<feature type="binding site" evidence="14">
    <location>
        <position position="421"/>
    </location>
    <ligand>
        <name>Zn(2+)</name>
        <dbReference type="ChEBI" id="CHEBI:29105"/>
    </ligand>
</feature>
<dbReference type="Pfam" id="PF03119">
    <property type="entry name" value="DNA_ligase_ZBD"/>
    <property type="match status" value="1"/>
</dbReference>
<dbReference type="NCBIfam" id="NF005932">
    <property type="entry name" value="PRK07956.1"/>
    <property type="match status" value="1"/>
</dbReference>
<dbReference type="InterPro" id="IPR013840">
    <property type="entry name" value="DNAligase_N"/>
</dbReference>
<evidence type="ECO:0000256" key="12">
    <source>
        <dbReference type="ARBA" id="ARBA00034005"/>
    </source>
</evidence>
<dbReference type="Proteomes" id="UP000182124">
    <property type="component" value="Unassembled WGS sequence"/>
</dbReference>
<keyword evidence="6 14" id="KW-0479">Metal-binding</keyword>
<dbReference type="Gene3D" id="1.10.150.20">
    <property type="entry name" value="5' to 3' exonuclease, C-terminal subdomain"/>
    <property type="match status" value="2"/>
</dbReference>
<dbReference type="FunFam" id="1.10.150.20:FF:000006">
    <property type="entry name" value="DNA ligase"/>
    <property type="match status" value="1"/>
</dbReference>
<dbReference type="STRING" id="329186.SAMN02927925_00804"/>
<dbReference type="FunFam" id="2.40.50.140:FF:000012">
    <property type="entry name" value="DNA ligase"/>
    <property type="match status" value="1"/>
</dbReference>
<dbReference type="GO" id="GO:0005829">
    <property type="term" value="C:cytosol"/>
    <property type="evidence" value="ECO:0007669"/>
    <property type="project" value="TreeGrafter"/>
</dbReference>
<accession>A0A1G4VE48</accession>
<feature type="binding site" evidence="14">
    <location>
        <position position="403"/>
    </location>
    <ligand>
        <name>Zn(2+)</name>
        <dbReference type="ChEBI" id="CHEBI:29105"/>
    </ligand>
</feature>
<comment type="similarity">
    <text evidence="13 14">Belongs to the NAD-dependent DNA ligase family. LigA subfamily.</text>
</comment>
<dbReference type="InterPro" id="IPR001679">
    <property type="entry name" value="DNA_ligase"/>
</dbReference>
<comment type="cofactor">
    <cofactor evidence="14">
        <name>Mg(2+)</name>
        <dbReference type="ChEBI" id="CHEBI:18420"/>
    </cofactor>
    <cofactor evidence="14">
        <name>Mn(2+)</name>
        <dbReference type="ChEBI" id="CHEBI:29035"/>
    </cofactor>
</comment>
<dbReference type="SMART" id="SM00532">
    <property type="entry name" value="LIGANc"/>
    <property type="match status" value="1"/>
</dbReference>
<organism evidence="16 17">
    <name type="scientific">Flavobacterium saliperosum</name>
    <dbReference type="NCBI Taxonomy" id="329186"/>
    <lineage>
        <taxon>Bacteria</taxon>
        <taxon>Pseudomonadati</taxon>
        <taxon>Bacteroidota</taxon>
        <taxon>Flavobacteriia</taxon>
        <taxon>Flavobacteriales</taxon>
        <taxon>Flavobacteriaceae</taxon>
        <taxon>Flavobacterium</taxon>
    </lineage>
</organism>
<dbReference type="Gene3D" id="3.30.470.30">
    <property type="entry name" value="DNA ligase/mRNA capping enzyme"/>
    <property type="match status" value="1"/>
</dbReference>
<keyword evidence="4 14" id="KW-0436">Ligase</keyword>
<feature type="binding site" evidence="14">
    <location>
        <position position="134"/>
    </location>
    <ligand>
        <name>NAD(+)</name>
        <dbReference type="ChEBI" id="CHEBI:57540"/>
    </ligand>
</feature>
<dbReference type="Gene3D" id="3.40.50.10190">
    <property type="entry name" value="BRCT domain"/>
    <property type="match status" value="1"/>
</dbReference>
<feature type="binding site" evidence="14">
    <location>
        <position position="285"/>
    </location>
    <ligand>
        <name>NAD(+)</name>
        <dbReference type="ChEBI" id="CHEBI:57540"/>
    </ligand>
</feature>
<comment type="catalytic activity">
    <reaction evidence="12 14">
        <text>NAD(+) + (deoxyribonucleotide)n-3'-hydroxyl + 5'-phospho-(deoxyribonucleotide)m = (deoxyribonucleotide)n+m + AMP + beta-nicotinamide D-nucleotide.</text>
        <dbReference type="EC" id="6.5.1.2"/>
    </reaction>
</comment>
<dbReference type="SUPFAM" id="SSF56091">
    <property type="entry name" value="DNA ligase/mRNA capping enzyme, catalytic domain"/>
    <property type="match status" value="1"/>
</dbReference>
<dbReference type="Pfam" id="PF03120">
    <property type="entry name" value="OB_DNA_ligase"/>
    <property type="match status" value="1"/>
</dbReference>
<dbReference type="InterPro" id="IPR001357">
    <property type="entry name" value="BRCT_dom"/>
</dbReference>
<dbReference type="InterPro" id="IPR004149">
    <property type="entry name" value="Znf_DNAligase_C4"/>
</dbReference>
<feature type="binding site" evidence="14">
    <location>
        <begin position="80"/>
        <end position="81"/>
    </location>
    <ligand>
        <name>NAD(+)</name>
        <dbReference type="ChEBI" id="CHEBI:57540"/>
    </ligand>
</feature>
<dbReference type="InterPro" id="IPR012340">
    <property type="entry name" value="NA-bd_OB-fold"/>
</dbReference>